<evidence type="ECO:0000256" key="8">
    <source>
        <dbReference type="ARBA" id="ARBA00022842"/>
    </source>
</evidence>
<keyword evidence="6" id="KW-0479">Metal-binding</keyword>
<protein>
    <recommendedName>
        <fullName evidence="4">phosphoserine phosphatase</fullName>
        <ecNumber evidence="4">3.1.3.3</ecNumber>
    </recommendedName>
</protein>
<evidence type="ECO:0000256" key="6">
    <source>
        <dbReference type="ARBA" id="ARBA00022723"/>
    </source>
</evidence>
<dbReference type="RefSeq" id="WP_086313625.1">
    <property type="nucleotide sequence ID" value="NZ_CP147244.1"/>
</dbReference>
<evidence type="ECO:0000256" key="7">
    <source>
        <dbReference type="ARBA" id="ARBA00022801"/>
    </source>
</evidence>
<dbReference type="PROSITE" id="PS51257">
    <property type="entry name" value="PROKAR_LIPOPROTEIN"/>
    <property type="match status" value="1"/>
</dbReference>
<keyword evidence="7" id="KW-0378">Hydrolase</keyword>
<comment type="similarity">
    <text evidence="3">Belongs to the HAD-like hydrolase superfamily. SerB family.</text>
</comment>
<evidence type="ECO:0000256" key="9">
    <source>
        <dbReference type="ARBA" id="ARBA00023299"/>
    </source>
</evidence>
<sequence>MKKTIFFIVTTTLLGSLSACSTNSKETTKESTSNSVTKVSSNKEAEHSVLKANSWFDENYQTLNNLIKENGVDSKEYDAKNKPYAVFDWDNTTIFNDIGEATFMFQIENLRFKMTPEELENALKMNIPKDNFKDEWNNSDGNAVNIDKATSDIVNDYKIIEQSYEGMNGQKKLTEIKETDEYKDFSTKIRYLYDAIGDTFSSDISYPWVTYLFTGMTTDEVQELTREAIDHSLELPIEMVTLKSPESLKNEAGQVEVNVQKGIRTIPEMQNLYKTLMENGIDVYVCSASYIDVIIPFATEEKYGYQVPADHIYAMRLVKENDMIQTKFDTAYDQTQGDGKTKTIKKYIAEKHNNNGPILVAGDSAGDVAMLTDFGDMKVGLIFNRNKSGDIGELYKKTTEKQSTNQNYLLQGRDENSGKLIPEQASILFGKDKATLY</sequence>
<comment type="cofactor">
    <cofactor evidence="1">
        <name>Mg(2+)</name>
        <dbReference type="ChEBI" id="CHEBI:18420"/>
    </cofactor>
</comment>
<reference evidence="14 15" key="2">
    <citation type="submission" date="2024-03" db="EMBL/GenBank/DDBJ databases">
        <title>The Genome Sequence of Enterococcus sp. DIV0205d.</title>
        <authorList>
            <consortium name="The Broad Institute Genomics Platform"/>
            <consortium name="The Broad Institute Microbial Omics Core"/>
            <consortium name="The Broad Institute Genomic Center for Infectious Diseases"/>
            <person name="Earl A."/>
            <person name="Manson A."/>
            <person name="Gilmore M."/>
            <person name="Schwartman J."/>
            <person name="Shea T."/>
            <person name="Abouelleil A."/>
            <person name="Cao P."/>
            <person name="Chapman S."/>
            <person name="Cusick C."/>
            <person name="Young S."/>
            <person name="Neafsey D."/>
            <person name="Nusbaum C."/>
            <person name="Birren B."/>
        </authorList>
    </citation>
    <scope>NUCLEOTIDE SEQUENCE [LARGE SCALE GENOMIC DNA]</scope>
    <source>
        <strain evidence="14 15">7F3_DIV0205</strain>
    </source>
</reference>
<dbReference type="GO" id="GO:0036424">
    <property type="term" value="F:L-phosphoserine phosphatase activity"/>
    <property type="evidence" value="ECO:0007669"/>
    <property type="project" value="TreeGrafter"/>
</dbReference>
<dbReference type="InterPro" id="IPR023214">
    <property type="entry name" value="HAD_sf"/>
</dbReference>
<evidence type="ECO:0000256" key="13">
    <source>
        <dbReference type="SAM" id="SignalP"/>
    </source>
</evidence>
<dbReference type="PANTHER" id="PTHR43344">
    <property type="entry name" value="PHOSPHOSERINE PHOSPHATASE"/>
    <property type="match status" value="1"/>
</dbReference>
<dbReference type="Gene3D" id="3.40.50.1000">
    <property type="entry name" value="HAD superfamily/HAD-like"/>
    <property type="match status" value="1"/>
</dbReference>
<dbReference type="GO" id="GO:0000287">
    <property type="term" value="F:magnesium ion binding"/>
    <property type="evidence" value="ECO:0007669"/>
    <property type="project" value="TreeGrafter"/>
</dbReference>
<keyword evidence="13" id="KW-0732">Signal</keyword>
<feature type="compositionally biased region" description="Low complexity" evidence="12">
    <location>
        <begin position="24"/>
        <end position="40"/>
    </location>
</feature>
<dbReference type="EC" id="3.1.3.3" evidence="4"/>
<dbReference type="SUPFAM" id="SSF56784">
    <property type="entry name" value="HAD-like"/>
    <property type="match status" value="1"/>
</dbReference>
<dbReference type="AlphaFoldDB" id="A0AAQ3Y7D2"/>
<dbReference type="PANTHER" id="PTHR43344:SF2">
    <property type="entry name" value="PHOSPHOSERINE PHOSPHATASE"/>
    <property type="match status" value="1"/>
</dbReference>
<gene>
    <name evidence="14" type="ORF">A5821_001150</name>
</gene>
<evidence type="ECO:0000313" key="14">
    <source>
        <dbReference type="EMBL" id="WYK00056.1"/>
    </source>
</evidence>
<comment type="catalytic activity">
    <reaction evidence="11">
        <text>O-phospho-D-serine + H2O = D-serine + phosphate</text>
        <dbReference type="Rhea" id="RHEA:24873"/>
        <dbReference type="ChEBI" id="CHEBI:15377"/>
        <dbReference type="ChEBI" id="CHEBI:35247"/>
        <dbReference type="ChEBI" id="CHEBI:43474"/>
        <dbReference type="ChEBI" id="CHEBI:58680"/>
        <dbReference type="EC" id="3.1.3.3"/>
    </reaction>
</comment>
<evidence type="ECO:0000256" key="1">
    <source>
        <dbReference type="ARBA" id="ARBA00001946"/>
    </source>
</evidence>
<comment type="catalytic activity">
    <reaction evidence="10">
        <text>O-phospho-L-serine + H2O = L-serine + phosphate</text>
        <dbReference type="Rhea" id="RHEA:21208"/>
        <dbReference type="ChEBI" id="CHEBI:15377"/>
        <dbReference type="ChEBI" id="CHEBI:33384"/>
        <dbReference type="ChEBI" id="CHEBI:43474"/>
        <dbReference type="ChEBI" id="CHEBI:57524"/>
        <dbReference type="EC" id="3.1.3.3"/>
    </reaction>
</comment>
<dbReference type="GO" id="GO:0006564">
    <property type="term" value="P:L-serine biosynthetic process"/>
    <property type="evidence" value="ECO:0007669"/>
    <property type="project" value="UniProtKB-KW"/>
</dbReference>
<organism evidence="14 15">
    <name type="scientific">Candidatus Enterococcus palustris</name>
    <dbReference type="NCBI Taxonomy" id="1834189"/>
    <lineage>
        <taxon>Bacteria</taxon>
        <taxon>Bacillati</taxon>
        <taxon>Bacillota</taxon>
        <taxon>Bacilli</taxon>
        <taxon>Lactobacillales</taxon>
        <taxon>Enterococcaceae</taxon>
        <taxon>Enterococcus</taxon>
    </lineage>
</organism>
<dbReference type="Gene3D" id="1.20.1440.320">
    <property type="match status" value="1"/>
</dbReference>
<dbReference type="EMBL" id="CP147244">
    <property type="protein sequence ID" value="WYK00056.1"/>
    <property type="molecule type" value="Genomic_DNA"/>
</dbReference>
<reference evidence="15" key="1">
    <citation type="submission" date="2017-05" db="EMBL/GenBank/DDBJ databases">
        <title>The Genome Sequence of EEnterococcus faecalis 9F2_4866.</title>
        <authorList>
            <consortium name="The Broad Institute Genomics Platform"/>
            <consortium name="The Broad Institute Genomic Center for Infectious Diseases"/>
            <person name="Earl A."/>
            <person name="Manson A."/>
            <person name="Schwartman J."/>
            <person name="Gilmore M."/>
            <person name="Abouelleil A."/>
            <person name="Cao P."/>
            <person name="Chapman S."/>
            <person name="Cusick C."/>
            <person name="Shea T."/>
            <person name="Young S."/>
            <person name="Neafsey D."/>
            <person name="Nusbaum C."/>
            <person name="Birren B."/>
        </authorList>
    </citation>
    <scope>NUCLEOTIDE SEQUENCE [LARGE SCALE GENOMIC DNA]</scope>
    <source>
        <strain evidence="15">7F3_DIV0205</strain>
    </source>
</reference>
<dbReference type="GO" id="GO:0005737">
    <property type="term" value="C:cytoplasm"/>
    <property type="evidence" value="ECO:0007669"/>
    <property type="project" value="TreeGrafter"/>
</dbReference>
<dbReference type="Proteomes" id="UP000194948">
    <property type="component" value="Chromosome"/>
</dbReference>
<dbReference type="InterPro" id="IPR036412">
    <property type="entry name" value="HAD-like_sf"/>
</dbReference>
<evidence type="ECO:0000256" key="4">
    <source>
        <dbReference type="ARBA" id="ARBA00012640"/>
    </source>
</evidence>
<keyword evidence="8" id="KW-0460">Magnesium</keyword>
<evidence type="ECO:0000256" key="10">
    <source>
        <dbReference type="ARBA" id="ARBA00048138"/>
    </source>
</evidence>
<proteinExistence type="inferred from homology"/>
<feature type="region of interest" description="Disordered" evidence="12">
    <location>
        <begin position="24"/>
        <end position="43"/>
    </location>
</feature>
<keyword evidence="9" id="KW-0718">Serine biosynthesis</keyword>
<evidence type="ECO:0000256" key="3">
    <source>
        <dbReference type="ARBA" id="ARBA00009184"/>
    </source>
</evidence>
<accession>A0AAQ3Y7D2</accession>
<evidence type="ECO:0000256" key="5">
    <source>
        <dbReference type="ARBA" id="ARBA00022605"/>
    </source>
</evidence>
<feature type="chain" id="PRO_5043003220" description="phosphoserine phosphatase" evidence="13">
    <location>
        <begin position="22"/>
        <end position="437"/>
    </location>
</feature>
<comment type="pathway">
    <text evidence="2">Amino-acid biosynthesis; L-serine biosynthesis; L-serine from 3-phospho-D-glycerate: step 3/3.</text>
</comment>
<dbReference type="InterPro" id="IPR050582">
    <property type="entry name" value="HAD-like_SerB"/>
</dbReference>
<evidence type="ECO:0000256" key="11">
    <source>
        <dbReference type="ARBA" id="ARBA00048523"/>
    </source>
</evidence>
<keyword evidence="5" id="KW-0028">Amino-acid biosynthesis</keyword>
<keyword evidence="15" id="KW-1185">Reference proteome</keyword>
<feature type="signal peptide" evidence="13">
    <location>
        <begin position="1"/>
        <end position="21"/>
    </location>
</feature>
<evidence type="ECO:0000313" key="15">
    <source>
        <dbReference type="Proteomes" id="UP000194948"/>
    </source>
</evidence>
<name>A0AAQ3Y7D2_9ENTE</name>
<evidence type="ECO:0000256" key="2">
    <source>
        <dbReference type="ARBA" id="ARBA00005135"/>
    </source>
</evidence>
<evidence type="ECO:0000256" key="12">
    <source>
        <dbReference type="SAM" id="MobiDB-lite"/>
    </source>
</evidence>